<dbReference type="AlphaFoldDB" id="A0A6A3CV63"/>
<name>A0A6A3CV63_HIBSY</name>
<sequence length="138" mass="14832">MQVAPGIQIAERNCNRSRYFASTAADIVHGSLEKPAISDETAAALNGSASKALDVEAEVAKNLKLQEKTKEDGLKITINDPNSLNISIAGTVPNATISLPSKQSRPVRTKLDKNGARLPDPDYVPIGPMHWDAKAFHM</sequence>
<reference evidence="2" key="1">
    <citation type="submission" date="2019-09" db="EMBL/GenBank/DDBJ databases">
        <title>Draft genome information of white flower Hibiscus syriacus.</title>
        <authorList>
            <person name="Kim Y.-M."/>
        </authorList>
    </citation>
    <scope>NUCLEOTIDE SEQUENCE [LARGE SCALE GENOMIC DNA]</scope>
    <source>
        <strain evidence="2">YM2019G1</strain>
    </source>
</reference>
<dbReference type="GO" id="GO:0006508">
    <property type="term" value="P:proteolysis"/>
    <property type="evidence" value="ECO:0007669"/>
    <property type="project" value="UniProtKB-KW"/>
</dbReference>
<feature type="compositionally biased region" description="Polar residues" evidence="1">
    <location>
        <begin position="97"/>
        <end position="106"/>
    </location>
</feature>
<dbReference type="GO" id="GO:0008233">
    <property type="term" value="F:peptidase activity"/>
    <property type="evidence" value="ECO:0007669"/>
    <property type="project" value="UniProtKB-KW"/>
</dbReference>
<dbReference type="EMBL" id="VEPZ02000196">
    <property type="protein sequence ID" value="KAE8731079.1"/>
    <property type="molecule type" value="Genomic_DNA"/>
</dbReference>
<gene>
    <name evidence="2" type="ORF">F3Y22_tig00002840pilonHSYRG00157</name>
</gene>
<protein>
    <submittedName>
        <fullName evidence="2">Gag protease polyprotein</fullName>
    </submittedName>
</protein>
<evidence type="ECO:0000313" key="3">
    <source>
        <dbReference type="Proteomes" id="UP000436088"/>
    </source>
</evidence>
<keyword evidence="2" id="KW-0378">Hydrolase</keyword>
<proteinExistence type="predicted"/>
<comment type="caution">
    <text evidence="2">The sequence shown here is derived from an EMBL/GenBank/DDBJ whole genome shotgun (WGS) entry which is preliminary data.</text>
</comment>
<organism evidence="2 3">
    <name type="scientific">Hibiscus syriacus</name>
    <name type="common">Rose of Sharon</name>
    <dbReference type="NCBI Taxonomy" id="106335"/>
    <lineage>
        <taxon>Eukaryota</taxon>
        <taxon>Viridiplantae</taxon>
        <taxon>Streptophyta</taxon>
        <taxon>Embryophyta</taxon>
        <taxon>Tracheophyta</taxon>
        <taxon>Spermatophyta</taxon>
        <taxon>Magnoliopsida</taxon>
        <taxon>eudicotyledons</taxon>
        <taxon>Gunneridae</taxon>
        <taxon>Pentapetalae</taxon>
        <taxon>rosids</taxon>
        <taxon>malvids</taxon>
        <taxon>Malvales</taxon>
        <taxon>Malvaceae</taxon>
        <taxon>Malvoideae</taxon>
        <taxon>Hibiscus</taxon>
    </lineage>
</organism>
<evidence type="ECO:0000313" key="2">
    <source>
        <dbReference type="EMBL" id="KAE8731079.1"/>
    </source>
</evidence>
<feature type="region of interest" description="Disordered" evidence="1">
    <location>
        <begin position="97"/>
        <end position="119"/>
    </location>
</feature>
<keyword evidence="3" id="KW-1185">Reference proteome</keyword>
<dbReference type="Proteomes" id="UP000436088">
    <property type="component" value="Unassembled WGS sequence"/>
</dbReference>
<evidence type="ECO:0000256" key="1">
    <source>
        <dbReference type="SAM" id="MobiDB-lite"/>
    </source>
</evidence>
<keyword evidence="2" id="KW-0645">Protease</keyword>
<accession>A0A6A3CV63</accession>